<dbReference type="PANTHER" id="PTHR11475:SF86">
    <property type="entry name" value="PEROXIDASE"/>
    <property type="match status" value="1"/>
</dbReference>
<name>A0ABN8I0I4_9NEOP</name>
<proteinExistence type="predicted"/>
<keyword evidence="3" id="KW-1185">Reference proteome</keyword>
<dbReference type="Pfam" id="PF03098">
    <property type="entry name" value="An_peroxidase"/>
    <property type="match status" value="1"/>
</dbReference>
<dbReference type="PANTHER" id="PTHR11475">
    <property type="entry name" value="OXIDASE/PEROXIDASE"/>
    <property type="match status" value="1"/>
</dbReference>
<keyword evidence="1" id="KW-0560">Oxidoreductase</keyword>
<keyword evidence="1" id="KW-0575">Peroxidase</keyword>
<dbReference type="PRINTS" id="PR00457">
    <property type="entry name" value="ANPEROXIDASE"/>
</dbReference>
<dbReference type="Proteomes" id="UP000837857">
    <property type="component" value="Chromosome 12"/>
</dbReference>
<feature type="non-terminal residue" evidence="2">
    <location>
        <position position="573"/>
    </location>
</feature>
<protein>
    <recommendedName>
        <fullName evidence="4">Peroxidase</fullName>
    </recommendedName>
</protein>
<evidence type="ECO:0000313" key="3">
    <source>
        <dbReference type="Proteomes" id="UP000837857"/>
    </source>
</evidence>
<dbReference type="EMBL" id="OW152824">
    <property type="protein sequence ID" value="CAH2040582.1"/>
    <property type="molecule type" value="Genomic_DNA"/>
</dbReference>
<accession>A0ABN8I0I4</accession>
<dbReference type="InterPro" id="IPR037120">
    <property type="entry name" value="Haem_peroxidase_sf_animal"/>
</dbReference>
<dbReference type="PROSITE" id="PS50292">
    <property type="entry name" value="PEROXIDASE_3"/>
    <property type="match status" value="1"/>
</dbReference>
<evidence type="ECO:0000256" key="1">
    <source>
        <dbReference type="ARBA" id="ARBA00022559"/>
    </source>
</evidence>
<sequence>MLITHCSQVLAAKHCNVDSMTNGNKKFAKPICGLAPSVCPNYARYRSYDGSCNNLDNPGWGTPLSPYGDLVQNNYDDGVNSWPTASDGTPLPNARKISLKIFEFKHKVEKKFNLNTQQWGQIVTHDMSLAAGVTETNMSSPVCCNLNGQLAPDVNVNPLCHPIGVPDMDTVHKSKGWECMNFIRTISTKDKGCTKRNVPAIPLSVVTPYMDLSLTYGNSEAQAISLREGNRGRLLTTVRNGHEWPPQADDAKKVCHAPDSSNETCYGLGDSRGNQTPQLTVLHIILLKEHNRVADELAVLNPHWNDETIFQEARRILIAEMQYINYYEYLKVLLGENNMIEKKLIYPNIDTYVNDYDSSVNPAVYKEHASAAFRHFHTLIRGYLDLITENRELSYRIRLSDWFNKPSLIEKGSNFDGLTRGLTYQPADKSDQYWDLEITRYLFRGNGSVGGDLRATDIQRGRDHGLGTYTQLRDYCDLPVPKTFKDLKDYMSSENVKTLKSLYKSVEDIDLVVGGSLEFHAPGALVGPTFLCIILEQFLTTRISDRYFFENGIDEDIAFTLQTHWCVVTSCRV</sequence>
<evidence type="ECO:0008006" key="4">
    <source>
        <dbReference type="Google" id="ProtNLM"/>
    </source>
</evidence>
<reference evidence="2" key="1">
    <citation type="submission" date="2022-03" db="EMBL/GenBank/DDBJ databases">
        <authorList>
            <person name="Martin H S."/>
        </authorList>
    </citation>
    <scope>NUCLEOTIDE SEQUENCE</scope>
</reference>
<gene>
    <name evidence="2" type="ORF">IPOD504_LOCUS2662</name>
</gene>
<organism evidence="2 3">
    <name type="scientific">Iphiclides podalirius</name>
    <name type="common">scarce swallowtail</name>
    <dbReference type="NCBI Taxonomy" id="110791"/>
    <lineage>
        <taxon>Eukaryota</taxon>
        <taxon>Metazoa</taxon>
        <taxon>Ecdysozoa</taxon>
        <taxon>Arthropoda</taxon>
        <taxon>Hexapoda</taxon>
        <taxon>Insecta</taxon>
        <taxon>Pterygota</taxon>
        <taxon>Neoptera</taxon>
        <taxon>Endopterygota</taxon>
        <taxon>Lepidoptera</taxon>
        <taxon>Glossata</taxon>
        <taxon>Ditrysia</taxon>
        <taxon>Papilionoidea</taxon>
        <taxon>Papilionidae</taxon>
        <taxon>Papilioninae</taxon>
        <taxon>Iphiclides</taxon>
    </lineage>
</organism>
<dbReference type="InterPro" id="IPR019791">
    <property type="entry name" value="Haem_peroxidase_animal"/>
</dbReference>
<evidence type="ECO:0000313" key="2">
    <source>
        <dbReference type="EMBL" id="CAH2040582.1"/>
    </source>
</evidence>
<dbReference type="CDD" id="cd09823">
    <property type="entry name" value="peroxinectin_like"/>
    <property type="match status" value="1"/>
</dbReference>
<dbReference type="InterPro" id="IPR010255">
    <property type="entry name" value="Haem_peroxidase_sf"/>
</dbReference>
<dbReference type="Gene3D" id="1.10.640.10">
    <property type="entry name" value="Haem peroxidase domain superfamily, animal type"/>
    <property type="match status" value="1"/>
</dbReference>
<dbReference type="SUPFAM" id="SSF48113">
    <property type="entry name" value="Heme-dependent peroxidases"/>
    <property type="match status" value="1"/>
</dbReference>